<reference evidence="7" key="2">
    <citation type="submission" date="2023-06" db="EMBL/GenBank/DDBJ databases">
        <authorList>
            <person name="Kobayashi Y."/>
            <person name="Kayamori A."/>
            <person name="Aoki K."/>
            <person name="Shiwa Y."/>
            <person name="Fujita N."/>
            <person name="Sugita T."/>
            <person name="Iwasaki W."/>
            <person name="Tanaka N."/>
            <person name="Takashima M."/>
        </authorList>
    </citation>
    <scope>NUCLEOTIDE SEQUENCE</scope>
    <source>
        <strain evidence="7">HIS016</strain>
    </source>
</reference>
<dbReference type="InterPro" id="IPR012340">
    <property type="entry name" value="NA-bd_OB-fold"/>
</dbReference>
<gene>
    <name evidence="7" type="primary">RML2</name>
    <name evidence="7" type="ORF">CspeluHIS016_0204020</name>
</gene>
<evidence type="ECO:0000256" key="2">
    <source>
        <dbReference type="ARBA" id="ARBA00022980"/>
    </source>
</evidence>
<dbReference type="GO" id="GO:0005762">
    <property type="term" value="C:mitochondrial large ribosomal subunit"/>
    <property type="evidence" value="ECO:0007669"/>
    <property type="project" value="TreeGrafter"/>
</dbReference>
<dbReference type="InterPro" id="IPR014722">
    <property type="entry name" value="Rib_uL2_dom2"/>
</dbReference>
<dbReference type="SMART" id="SM01383">
    <property type="entry name" value="Ribosomal_L2"/>
    <property type="match status" value="1"/>
</dbReference>
<dbReference type="PANTHER" id="PTHR13691">
    <property type="entry name" value="RIBOSOMAL PROTEIN L2"/>
    <property type="match status" value="1"/>
</dbReference>
<keyword evidence="8" id="KW-1185">Reference proteome</keyword>
<dbReference type="FunFam" id="4.10.950.10:FF:000001">
    <property type="entry name" value="50S ribosomal protein L2"/>
    <property type="match status" value="1"/>
</dbReference>
<dbReference type="Gene3D" id="2.40.50.140">
    <property type="entry name" value="Nucleic acid-binding proteins"/>
    <property type="match status" value="1"/>
</dbReference>
<comment type="similarity">
    <text evidence="1">Belongs to the universal ribosomal protein uL2 family.</text>
</comment>
<feature type="compositionally biased region" description="Basic and acidic residues" evidence="4">
    <location>
        <begin position="434"/>
        <end position="448"/>
    </location>
</feature>
<accession>A0AAD3TQZ0</accession>
<name>A0AAD3TQZ0_9TREE</name>
<protein>
    <recommendedName>
        <fullName evidence="9">Ribosomal protein L2 C-terminal domain-containing protein</fullName>
    </recommendedName>
</protein>
<keyword evidence="3" id="KW-0687">Ribonucleoprotein</keyword>
<dbReference type="Pfam" id="PF00181">
    <property type="entry name" value="Ribosomal_L2_N"/>
    <property type="match status" value="1"/>
</dbReference>
<evidence type="ECO:0000259" key="5">
    <source>
        <dbReference type="SMART" id="SM01382"/>
    </source>
</evidence>
<comment type="caution">
    <text evidence="7">The sequence shown here is derived from an EMBL/GenBank/DDBJ whole genome shotgun (WGS) entry which is preliminary data.</text>
</comment>
<feature type="region of interest" description="Disordered" evidence="4">
    <location>
        <begin position="167"/>
        <end position="187"/>
    </location>
</feature>
<organism evidence="7 8">
    <name type="scientific">Cutaneotrichosporon spelunceum</name>
    <dbReference type="NCBI Taxonomy" id="1672016"/>
    <lineage>
        <taxon>Eukaryota</taxon>
        <taxon>Fungi</taxon>
        <taxon>Dikarya</taxon>
        <taxon>Basidiomycota</taxon>
        <taxon>Agaricomycotina</taxon>
        <taxon>Tremellomycetes</taxon>
        <taxon>Trichosporonales</taxon>
        <taxon>Trichosporonaceae</taxon>
        <taxon>Cutaneotrichosporon</taxon>
    </lineage>
</organism>
<dbReference type="SUPFAM" id="SSF50104">
    <property type="entry name" value="Translation proteins SH3-like domain"/>
    <property type="match status" value="1"/>
</dbReference>
<reference evidence="7" key="1">
    <citation type="journal article" date="2023" name="BMC Genomics">
        <title>Chromosome-level genome assemblies of Cutaneotrichosporon spp. (Trichosporonales, Basidiomycota) reveal imbalanced evolution between nucleotide sequences and chromosome synteny.</title>
        <authorList>
            <person name="Kobayashi Y."/>
            <person name="Kayamori A."/>
            <person name="Aoki K."/>
            <person name="Shiwa Y."/>
            <person name="Matsutani M."/>
            <person name="Fujita N."/>
            <person name="Sugita T."/>
            <person name="Iwasaki W."/>
            <person name="Tanaka N."/>
            <person name="Takashima M."/>
        </authorList>
    </citation>
    <scope>NUCLEOTIDE SEQUENCE</scope>
    <source>
        <strain evidence="7">HIS016</strain>
    </source>
</reference>
<feature type="region of interest" description="Disordered" evidence="4">
    <location>
        <begin position="371"/>
        <end position="390"/>
    </location>
</feature>
<dbReference type="AlphaFoldDB" id="A0AAD3TQZ0"/>
<dbReference type="PANTHER" id="PTHR13691:SF5">
    <property type="entry name" value="LARGE RIBOSOMAL SUBUNIT PROTEIN UL2M"/>
    <property type="match status" value="1"/>
</dbReference>
<dbReference type="InterPro" id="IPR002171">
    <property type="entry name" value="Ribosomal_uL2"/>
</dbReference>
<dbReference type="InterPro" id="IPR008991">
    <property type="entry name" value="Translation_prot_SH3-like_sf"/>
</dbReference>
<feature type="region of interest" description="Disordered" evidence="4">
    <location>
        <begin position="397"/>
        <end position="457"/>
    </location>
</feature>
<evidence type="ECO:0000313" key="7">
    <source>
        <dbReference type="EMBL" id="GMK55346.1"/>
    </source>
</evidence>
<dbReference type="InterPro" id="IPR014726">
    <property type="entry name" value="Ribosomal_uL2_dom3"/>
</dbReference>
<feature type="domain" description="Large ribosomal subunit protein uL2 C-terminal" evidence="5">
    <location>
        <begin position="269"/>
        <end position="425"/>
    </location>
</feature>
<evidence type="ECO:0000256" key="1">
    <source>
        <dbReference type="ARBA" id="ARBA00005636"/>
    </source>
</evidence>
<evidence type="ECO:0000256" key="3">
    <source>
        <dbReference type="ARBA" id="ARBA00023274"/>
    </source>
</evidence>
<keyword evidence="2" id="KW-0689">Ribosomal protein</keyword>
<dbReference type="EMBL" id="BTCM01000002">
    <property type="protein sequence ID" value="GMK55346.1"/>
    <property type="molecule type" value="Genomic_DNA"/>
</dbReference>
<dbReference type="InterPro" id="IPR022666">
    <property type="entry name" value="Ribosomal_uL2_RNA-bd_dom"/>
</dbReference>
<feature type="domain" description="Large ribosomal subunit protein uL2 RNA-binding" evidence="6">
    <location>
        <begin position="107"/>
        <end position="217"/>
    </location>
</feature>
<dbReference type="InterPro" id="IPR022669">
    <property type="entry name" value="Ribosomal_uL2_C"/>
</dbReference>
<dbReference type="SMART" id="SM01382">
    <property type="entry name" value="Ribosomal_L2_C"/>
    <property type="match status" value="1"/>
</dbReference>
<sequence>MLPRTACRALRPVASTSRLSLAPRLFSAPRYAHFSTETTTTNTAEVDDLFLGPPPPKQNNDAIMKRFTGPGFPRIPGLRHLVLPFHPHLYQGKPIRELTLARRRKGGRSPQTGRVVNKAVGGGHKQRIRIVDFYRLEDGVHDVVRIEYDPGRSAHIALVHRRGATPASAEEGSVLAEKTSDLEGGSTEKRLQRNEVKGGWSYILAPDGLRAGDVVQSFRAGIPDGMVEGWAELIKAKPELKDAAEEEESGESSMATATRALGLLRTMTLKPGNVLPLNLIPPGTHIHNISMSPDGRMQLCRAAGTFAQVVAHHSRSGQALGGAEVLQMGSQVRSDGTRERQDGTVLVKLQSGEVRRLPPAAVATIGVVSNKEHSQKQIGKAGRNRWLGKRPKVRGLAMNACDHPHGGGRGKSKGNKHPRSQNGLLQGKRTRRPKDKDGNKQVVSERPRGRASKHVRK</sequence>
<feature type="compositionally biased region" description="Basic and acidic residues" evidence="4">
    <location>
        <begin position="178"/>
        <end position="187"/>
    </location>
</feature>
<evidence type="ECO:0008006" key="9">
    <source>
        <dbReference type="Google" id="ProtNLM"/>
    </source>
</evidence>
<dbReference type="Gene3D" id="2.30.30.30">
    <property type="match status" value="1"/>
</dbReference>
<evidence type="ECO:0000256" key="4">
    <source>
        <dbReference type="SAM" id="MobiDB-lite"/>
    </source>
</evidence>
<proteinExistence type="inferred from homology"/>
<dbReference type="Gene3D" id="4.10.950.10">
    <property type="entry name" value="Ribosomal protein L2, domain 3"/>
    <property type="match status" value="1"/>
</dbReference>
<dbReference type="GO" id="GO:0003723">
    <property type="term" value="F:RNA binding"/>
    <property type="evidence" value="ECO:0007669"/>
    <property type="project" value="TreeGrafter"/>
</dbReference>
<dbReference type="Proteomes" id="UP001222932">
    <property type="component" value="Unassembled WGS sequence"/>
</dbReference>
<evidence type="ECO:0000313" key="8">
    <source>
        <dbReference type="Proteomes" id="UP001222932"/>
    </source>
</evidence>
<dbReference type="GO" id="GO:0003735">
    <property type="term" value="F:structural constituent of ribosome"/>
    <property type="evidence" value="ECO:0007669"/>
    <property type="project" value="InterPro"/>
</dbReference>
<dbReference type="Pfam" id="PF03947">
    <property type="entry name" value="Ribosomal_L2_C"/>
    <property type="match status" value="1"/>
</dbReference>
<dbReference type="SUPFAM" id="SSF50249">
    <property type="entry name" value="Nucleic acid-binding proteins"/>
    <property type="match status" value="1"/>
</dbReference>
<dbReference type="GO" id="GO:0032543">
    <property type="term" value="P:mitochondrial translation"/>
    <property type="evidence" value="ECO:0007669"/>
    <property type="project" value="TreeGrafter"/>
</dbReference>
<feature type="compositionally biased region" description="Basic residues" evidence="4">
    <location>
        <begin position="406"/>
        <end position="419"/>
    </location>
</feature>
<evidence type="ECO:0000259" key="6">
    <source>
        <dbReference type="SMART" id="SM01383"/>
    </source>
</evidence>